<dbReference type="PANTHER" id="PTHR21354">
    <property type="entry name" value="ZINC FINGER PROTEIN 511"/>
    <property type="match status" value="1"/>
</dbReference>
<dbReference type="Gene3D" id="3.30.160.60">
    <property type="entry name" value="Classic Zinc Finger"/>
    <property type="match status" value="1"/>
</dbReference>
<dbReference type="PROSITE" id="PS50157">
    <property type="entry name" value="ZINC_FINGER_C2H2_2"/>
    <property type="match status" value="1"/>
</dbReference>
<dbReference type="InterPro" id="IPR013087">
    <property type="entry name" value="Znf_C2H2_type"/>
</dbReference>
<evidence type="ECO:0000313" key="5">
    <source>
        <dbReference type="Proteomes" id="UP000516260"/>
    </source>
</evidence>
<feature type="region of interest" description="Disordered" evidence="2">
    <location>
        <begin position="305"/>
        <end position="346"/>
    </location>
</feature>
<keyword evidence="1" id="KW-0862">Zinc</keyword>
<evidence type="ECO:0000313" key="4">
    <source>
        <dbReference type="EMBL" id="TNN00050.1"/>
    </source>
</evidence>
<organism evidence="4 5">
    <name type="scientific">Takifugu bimaculatus</name>
    <dbReference type="NCBI Taxonomy" id="433685"/>
    <lineage>
        <taxon>Eukaryota</taxon>
        <taxon>Metazoa</taxon>
        <taxon>Chordata</taxon>
        <taxon>Craniata</taxon>
        <taxon>Vertebrata</taxon>
        <taxon>Euteleostomi</taxon>
        <taxon>Actinopterygii</taxon>
        <taxon>Neopterygii</taxon>
        <taxon>Teleostei</taxon>
        <taxon>Neoteleostei</taxon>
        <taxon>Acanthomorphata</taxon>
        <taxon>Eupercaria</taxon>
        <taxon>Tetraodontiformes</taxon>
        <taxon>Tetradontoidea</taxon>
        <taxon>Tetraodontidae</taxon>
        <taxon>Takifugu</taxon>
    </lineage>
</organism>
<gene>
    <name evidence="4" type="ORF">fugu_013082</name>
</gene>
<evidence type="ECO:0000256" key="2">
    <source>
        <dbReference type="SAM" id="MobiDB-lite"/>
    </source>
</evidence>
<dbReference type="AlphaFoldDB" id="A0A4Z2C772"/>
<dbReference type="PANTHER" id="PTHR21354:SF0">
    <property type="entry name" value="ZINC FINGER PROTEIN 511"/>
    <property type="match status" value="1"/>
</dbReference>
<name>A0A4Z2C772_9TELE</name>
<evidence type="ECO:0000256" key="1">
    <source>
        <dbReference type="PROSITE-ProRule" id="PRU00042"/>
    </source>
</evidence>
<protein>
    <recommendedName>
        <fullName evidence="3">C2H2-type domain-containing protein</fullName>
    </recommendedName>
</protein>
<keyword evidence="1" id="KW-0479">Metal-binding</keyword>
<dbReference type="Proteomes" id="UP000516260">
    <property type="component" value="Chromosome 13"/>
</dbReference>
<keyword evidence="5" id="KW-1185">Reference proteome</keyword>
<dbReference type="PROSITE" id="PS00028">
    <property type="entry name" value="ZINC_FINGER_C2H2_1"/>
    <property type="match status" value="3"/>
</dbReference>
<sequence>MTDASNPTGAVYMLSVATRGRYVTVLFTTAGRVDDVVILRQHQRNRVAADTLKSRRNENTLTMLQPNLIQLLSNDHLVVKYGDDGCASGNADTRKGAEGNPFTFSPQLIHLNKDHEFFEDGDICRHMYLQDLYMSEADDKKGLSVSEFACHITGCCAVFNTLEEFEHHYNSLHRHVCCSCRRSFPTAHLLDIHIQEWHDSLFAILAEKQDMYKCLVEVCGQKFRTSEHRKDHLINVHKYPADFRFDRRKKDKGAAGQRRQQQRNTAMEVVQDVCVSEGVCEVMCDVPSNDPQHEESMETHVVAEEATGDTKSGSLEEDTDFSDAGHGNADTSTAPPKPRFSYRVPPNVCFGHSSVRGFKGRRGKRK</sequence>
<dbReference type="EMBL" id="SWLE01000005">
    <property type="protein sequence ID" value="TNN00050.1"/>
    <property type="molecule type" value="Genomic_DNA"/>
</dbReference>
<evidence type="ECO:0000259" key="3">
    <source>
        <dbReference type="PROSITE" id="PS50157"/>
    </source>
</evidence>
<comment type="caution">
    <text evidence="4">The sequence shown here is derived from an EMBL/GenBank/DDBJ whole genome shotgun (WGS) entry which is preliminary data.</text>
</comment>
<feature type="domain" description="C2H2-type" evidence="3">
    <location>
        <begin position="212"/>
        <end position="237"/>
    </location>
</feature>
<reference evidence="4 5" key="1">
    <citation type="submission" date="2019-04" db="EMBL/GenBank/DDBJ databases">
        <title>The sequence and de novo assembly of Takifugu bimaculatus genome using PacBio and Hi-C technologies.</title>
        <authorList>
            <person name="Xu P."/>
            <person name="Liu B."/>
            <person name="Zhou Z."/>
        </authorList>
    </citation>
    <scope>NUCLEOTIDE SEQUENCE [LARGE SCALE GENOMIC DNA]</scope>
    <source>
        <strain evidence="4">TB-2018</strain>
        <tissue evidence="4">Muscle</tissue>
    </source>
</reference>
<dbReference type="InterPro" id="IPR039258">
    <property type="entry name" value="ZNF511"/>
</dbReference>
<dbReference type="SMART" id="SM00355">
    <property type="entry name" value="ZnF_C2H2"/>
    <property type="match status" value="3"/>
</dbReference>
<accession>A0A4Z2C772</accession>
<dbReference type="GO" id="GO:0008270">
    <property type="term" value="F:zinc ion binding"/>
    <property type="evidence" value="ECO:0007669"/>
    <property type="project" value="UniProtKB-KW"/>
</dbReference>
<proteinExistence type="predicted"/>
<keyword evidence="1" id="KW-0863">Zinc-finger</keyword>